<sequence length="78" mass="8528">MVYSADLTDDQDFDTFLRRALSCFPKQQGAAQGWERLAPRLATLSSVEPLSPLQVATLLVDRPGPHVFDRVAGNVLSA</sequence>
<organism evidence="1 2">
    <name type="scientific">Hymenobacter defluvii</name>
    <dbReference type="NCBI Taxonomy" id="2054411"/>
    <lineage>
        <taxon>Bacteria</taxon>
        <taxon>Pseudomonadati</taxon>
        <taxon>Bacteroidota</taxon>
        <taxon>Cytophagia</taxon>
        <taxon>Cytophagales</taxon>
        <taxon>Hymenobacteraceae</taxon>
        <taxon>Hymenobacter</taxon>
    </lineage>
</organism>
<protein>
    <submittedName>
        <fullName evidence="1">Uncharacterized protein</fullName>
    </submittedName>
</protein>
<comment type="caution">
    <text evidence="1">The sequence shown here is derived from an EMBL/GenBank/DDBJ whole genome shotgun (WGS) entry which is preliminary data.</text>
</comment>
<accession>A0ABS3TEK2</accession>
<name>A0ABS3TEK2_9BACT</name>
<dbReference type="Proteomes" id="UP000670527">
    <property type="component" value="Unassembled WGS sequence"/>
</dbReference>
<reference evidence="1 2" key="1">
    <citation type="submission" date="2021-03" db="EMBL/GenBank/DDBJ databases">
        <authorList>
            <person name="Kim M.K."/>
        </authorList>
    </citation>
    <scope>NUCLEOTIDE SEQUENCE [LARGE SCALE GENOMIC DNA]</scope>
    <source>
        <strain evidence="1 2">BT507</strain>
    </source>
</reference>
<dbReference type="RefSeq" id="WP_208308359.1">
    <property type="nucleotide sequence ID" value="NZ_JAGETX010000009.1"/>
</dbReference>
<proteinExistence type="predicted"/>
<gene>
    <name evidence="1" type="ORF">J4D97_15605</name>
</gene>
<evidence type="ECO:0000313" key="1">
    <source>
        <dbReference type="EMBL" id="MBO3272086.1"/>
    </source>
</evidence>
<dbReference type="EMBL" id="JAGETX010000009">
    <property type="protein sequence ID" value="MBO3272086.1"/>
    <property type="molecule type" value="Genomic_DNA"/>
</dbReference>
<keyword evidence="2" id="KW-1185">Reference proteome</keyword>
<evidence type="ECO:0000313" key="2">
    <source>
        <dbReference type="Proteomes" id="UP000670527"/>
    </source>
</evidence>